<feature type="chain" id="PRO_5003305903" evidence="6">
    <location>
        <begin position="23"/>
        <end position="508"/>
    </location>
</feature>
<feature type="domain" description="SusD-like N-terminal" evidence="8">
    <location>
        <begin position="100"/>
        <end position="215"/>
    </location>
</feature>
<comment type="caution">
    <text evidence="9">The sequence shown here is derived from an EMBL/GenBank/DDBJ whole genome shotgun (WGS) entry which is preliminary data.</text>
</comment>
<feature type="domain" description="RagB/SusD" evidence="7">
    <location>
        <begin position="351"/>
        <end position="498"/>
    </location>
</feature>
<dbReference type="AlphaFoldDB" id="F3PWV1"/>
<dbReference type="SUPFAM" id="SSF48452">
    <property type="entry name" value="TPR-like"/>
    <property type="match status" value="1"/>
</dbReference>
<evidence type="ECO:0000256" key="2">
    <source>
        <dbReference type="ARBA" id="ARBA00006275"/>
    </source>
</evidence>
<dbReference type="EMBL" id="AFBN01000096">
    <property type="protein sequence ID" value="EGF52030.1"/>
    <property type="molecule type" value="Genomic_DNA"/>
</dbReference>
<accession>F3PWV1</accession>
<organism evidence="9 10">
    <name type="scientific">Bacteroides fluxus YIT 12057</name>
    <dbReference type="NCBI Taxonomy" id="763034"/>
    <lineage>
        <taxon>Bacteria</taxon>
        <taxon>Pseudomonadati</taxon>
        <taxon>Bacteroidota</taxon>
        <taxon>Bacteroidia</taxon>
        <taxon>Bacteroidales</taxon>
        <taxon>Bacteroidaceae</taxon>
        <taxon>Bacteroides</taxon>
    </lineage>
</organism>
<dbReference type="PROSITE" id="PS51257">
    <property type="entry name" value="PROKAR_LIPOPROTEIN"/>
    <property type="match status" value="1"/>
</dbReference>
<dbReference type="eggNOG" id="COG1834">
    <property type="taxonomic scope" value="Bacteria"/>
</dbReference>
<evidence type="ECO:0000256" key="6">
    <source>
        <dbReference type="SAM" id="SignalP"/>
    </source>
</evidence>
<protein>
    <submittedName>
        <fullName evidence="9">SusD family protein</fullName>
    </submittedName>
</protein>
<dbReference type="Gene3D" id="1.25.40.390">
    <property type="match status" value="1"/>
</dbReference>
<dbReference type="STRING" id="763034.HMPREF9446_03238"/>
<dbReference type="Pfam" id="PF14322">
    <property type="entry name" value="SusD-like_3"/>
    <property type="match status" value="1"/>
</dbReference>
<comment type="subcellular location">
    <subcellularLocation>
        <location evidence="1">Cell outer membrane</location>
    </subcellularLocation>
</comment>
<evidence type="ECO:0000313" key="9">
    <source>
        <dbReference type="EMBL" id="EGF52030.1"/>
    </source>
</evidence>
<dbReference type="InterPro" id="IPR012944">
    <property type="entry name" value="SusD_RagB_dom"/>
</dbReference>
<evidence type="ECO:0000256" key="4">
    <source>
        <dbReference type="ARBA" id="ARBA00023136"/>
    </source>
</evidence>
<proteinExistence type="inferred from homology"/>
<evidence type="ECO:0000313" key="10">
    <source>
        <dbReference type="Proteomes" id="UP000003416"/>
    </source>
</evidence>
<dbReference type="GeneID" id="86050640"/>
<dbReference type="RefSeq" id="WP_009126458.1">
    <property type="nucleotide sequence ID" value="NZ_GL882689.1"/>
</dbReference>
<dbReference type="Proteomes" id="UP000003416">
    <property type="component" value="Unassembled WGS sequence"/>
</dbReference>
<feature type="signal peptide" evidence="6">
    <location>
        <begin position="1"/>
        <end position="22"/>
    </location>
</feature>
<keyword evidence="3 6" id="KW-0732">Signal</keyword>
<evidence type="ECO:0000259" key="7">
    <source>
        <dbReference type="Pfam" id="PF07980"/>
    </source>
</evidence>
<evidence type="ECO:0000256" key="1">
    <source>
        <dbReference type="ARBA" id="ARBA00004442"/>
    </source>
</evidence>
<comment type="similarity">
    <text evidence="2">Belongs to the SusD family.</text>
</comment>
<reference evidence="9 10" key="1">
    <citation type="submission" date="2011-02" db="EMBL/GenBank/DDBJ databases">
        <authorList>
            <person name="Weinstock G."/>
            <person name="Sodergren E."/>
            <person name="Clifton S."/>
            <person name="Fulton L."/>
            <person name="Fulton B."/>
            <person name="Courtney L."/>
            <person name="Fronick C."/>
            <person name="Harrison M."/>
            <person name="Strong C."/>
            <person name="Farmer C."/>
            <person name="Delahaunty K."/>
            <person name="Markovic C."/>
            <person name="Hall O."/>
            <person name="Minx P."/>
            <person name="Tomlinson C."/>
            <person name="Mitreva M."/>
            <person name="Hou S."/>
            <person name="Chen J."/>
            <person name="Wollam A."/>
            <person name="Pepin K.H."/>
            <person name="Johnson M."/>
            <person name="Bhonagiri V."/>
            <person name="Zhang X."/>
            <person name="Suruliraj S."/>
            <person name="Warren W."/>
            <person name="Chinwalla A."/>
            <person name="Mardis E.R."/>
            <person name="Wilson R.K."/>
        </authorList>
    </citation>
    <scope>NUCLEOTIDE SEQUENCE [LARGE SCALE GENOMIC DNA]</scope>
    <source>
        <strain evidence="9 10">YIT 12057</strain>
    </source>
</reference>
<evidence type="ECO:0000256" key="5">
    <source>
        <dbReference type="ARBA" id="ARBA00023237"/>
    </source>
</evidence>
<name>F3PWV1_9BACE</name>
<keyword evidence="4" id="KW-0472">Membrane</keyword>
<sequence length="508" mass="57166">MKMNLKNICAVALMACAVTSCDLDTTPTTSLDAGNVYKDTENAERVLRGAWNYIFNSGSTYASIGIGSIQLNDDFAGSDAVRTRSYGFSGSYNLTNGYSRGEYNGVLWDLMYDPINNCNGILKHIDNVAGTAEDKARIKGQAFATRGYAYMILASHYSFAIDKDPNAVCVPIYTEPTDDKVALTGKPASSVSEVYAQALSDLEDALDLIPENYSHGNVKEDQYKIDHLVTLGLLARTHLYARNWQEAYDYAVAALTINPYLMSESEYKSGFNDYSNKEWIWGLSCTIDDNMPCYLFYFKDCITSEGYTSLNMDPYFKAKFDDDDYRKDLFNWGQTAYGDWAMLNSKFLFKDVDNMLADLVMMRTSEMYLIKAEAAAHLAGKESEAQQALQTLRDARMKAGKTAKAVTETGDALLKEIWLERRKELWGEGFALTDLIRNQQSVERKEYSGTITVNGKEVAVNGHTIISLPDKTPFAPNSKYYLFRIPEKEELQNPNLYSKYPRLSIYDL</sequence>
<dbReference type="InterPro" id="IPR011990">
    <property type="entry name" value="TPR-like_helical_dom_sf"/>
</dbReference>
<gene>
    <name evidence="9" type="ORF">HMPREF9446_03238</name>
</gene>
<dbReference type="InterPro" id="IPR033985">
    <property type="entry name" value="SusD-like_N"/>
</dbReference>
<evidence type="ECO:0000259" key="8">
    <source>
        <dbReference type="Pfam" id="PF14322"/>
    </source>
</evidence>
<dbReference type="HOGENOM" id="CLU_015553_3_2_10"/>
<dbReference type="CDD" id="cd08977">
    <property type="entry name" value="SusD"/>
    <property type="match status" value="1"/>
</dbReference>
<dbReference type="Pfam" id="PF07980">
    <property type="entry name" value="SusD_RagB"/>
    <property type="match status" value="1"/>
</dbReference>
<dbReference type="GO" id="GO:0009279">
    <property type="term" value="C:cell outer membrane"/>
    <property type="evidence" value="ECO:0007669"/>
    <property type="project" value="UniProtKB-SubCell"/>
</dbReference>
<evidence type="ECO:0000256" key="3">
    <source>
        <dbReference type="ARBA" id="ARBA00022729"/>
    </source>
</evidence>
<keyword evidence="10" id="KW-1185">Reference proteome</keyword>
<keyword evidence="5" id="KW-0998">Cell outer membrane</keyword>